<name>I7FG66_MYCS2</name>
<dbReference type="KEGG" id="msg:MSMEI_3932"/>
<accession>I7FG66</accession>
<gene>
    <name evidence="1" type="ordered locus">MSMEI_3932</name>
</gene>
<dbReference type="Proteomes" id="UP000006158">
    <property type="component" value="Chromosome"/>
</dbReference>
<reference evidence="1 2" key="2">
    <citation type="journal article" date="2009" name="Genome Res.">
        <title>Ortho-proteogenomics: multiple proteomes investigation through orthology and a new MS-based protocol.</title>
        <authorList>
            <person name="Gallien S."/>
            <person name="Perrodou E."/>
            <person name="Carapito C."/>
            <person name="Deshayes C."/>
            <person name="Reyrat J.M."/>
            <person name="Van Dorsselaer A."/>
            <person name="Poch O."/>
            <person name="Schaeffer C."/>
            <person name="Lecompte O."/>
        </authorList>
    </citation>
    <scope>NUCLEOTIDE SEQUENCE [LARGE SCALE GENOMIC DNA]</scope>
    <source>
        <strain evidence="2">ATCC 700084 / mc(2)155</strain>
    </source>
</reference>
<dbReference type="AlphaFoldDB" id="I7FG66"/>
<protein>
    <submittedName>
        <fullName evidence="1">Uncharacterized protein</fullName>
    </submittedName>
</protein>
<dbReference type="PATRIC" id="fig|246196.56.peg.4031"/>
<evidence type="ECO:0000313" key="1">
    <source>
        <dbReference type="EMBL" id="AFP40390.1"/>
    </source>
</evidence>
<reference evidence="1 2" key="1">
    <citation type="journal article" date="2007" name="Genome Biol.">
        <title>Interrupted coding sequences in Mycobacterium smegmatis: authentic mutations or sequencing errors?</title>
        <authorList>
            <person name="Deshayes C."/>
            <person name="Perrodou E."/>
            <person name="Gallien S."/>
            <person name="Euphrasie D."/>
            <person name="Schaeffer C."/>
            <person name="Van-Dorsselaer A."/>
            <person name="Poch O."/>
            <person name="Lecompte O."/>
            <person name="Reyrat J.M."/>
        </authorList>
    </citation>
    <scope>NUCLEOTIDE SEQUENCE [LARGE SCALE GENOMIC DNA]</scope>
    <source>
        <strain evidence="2">ATCC 700084 / mc(2)155</strain>
    </source>
</reference>
<organism evidence="1 2">
    <name type="scientific">Mycolicibacterium smegmatis (strain ATCC 700084 / mc(2)155)</name>
    <name type="common">Mycobacterium smegmatis</name>
    <dbReference type="NCBI Taxonomy" id="246196"/>
    <lineage>
        <taxon>Bacteria</taxon>
        <taxon>Bacillati</taxon>
        <taxon>Actinomycetota</taxon>
        <taxon>Actinomycetes</taxon>
        <taxon>Mycobacteriales</taxon>
        <taxon>Mycobacteriaceae</taxon>
        <taxon>Mycolicibacterium</taxon>
    </lineage>
</organism>
<sequence>MPPAEIMARAAWFQLTDRREQFSPRAGSVRLLPLKEVIPMKKIGVATMIAGGVVGAVVGLAAPAAGATSGQTPAGISSVTISADRHRGWIWIYPIQPHVYVPHVSTEVHQSR</sequence>
<evidence type="ECO:0000313" key="2">
    <source>
        <dbReference type="Proteomes" id="UP000006158"/>
    </source>
</evidence>
<dbReference type="EMBL" id="CP001663">
    <property type="protein sequence ID" value="AFP40390.1"/>
    <property type="molecule type" value="Genomic_DNA"/>
</dbReference>
<proteinExistence type="predicted"/>